<gene>
    <name evidence="1" type="ORF">F4U06_08315</name>
</gene>
<dbReference type="RefSeq" id="WP_023060466.1">
    <property type="nucleotide sequence ID" value="NZ_CAUYZO010000001.1"/>
</dbReference>
<reference evidence="1" key="1">
    <citation type="submission" date="2019-09" db="EMBL/GenBank/DDBJ databases">
        <title>Distinct mechanisms of dissemination of NDM-1 metallo-beta-betalactamase in Acinetobacter species spp. in Argentina.</title>
        <authorList>
            <person name="Maria R.S."/>
            <person name="Adams M.D."/>
        </authorList>
    </citation>
    <scope>NUCLEOTIDE SEQUENCE</scope>
    <source>
        <strain evidence="1">AMA47</strain>
    </source>
</reference>
<proteinExistence type="predicted"/>
<evidence type="ECO:0008006" key="2">
    <source>
        <dbReference type="Google" id="ProtNLM"/>
    </source>
</evidence>
<comment type="caution">
    <text evidence="1">The sequence shown here is derived from an EMBL/GenBank/DDBJ whole genome shotgun (WGS) entry which is preliminary data.</text>
</comment>
<organism evidence="1">
    <name type="scientific">Acinetobacter baumannii</name>
    <dbReference type="NCBI Taxonomy" id="470"/>
    <lineage>
        <taxon>Bacteria</taxon>
        <taxon>Pseudomonadati</taxon>
        <taxon>Pseudomonadota</taxon>
        <taxon>Gammaproteobacteria</taxon>
        <taxon>Moraxellales</taxon>
        <taxon>Moraxellaceae</taxon>
        <taxon>Acinetobacter</taxon>
        <taxon>Acinetobacter calcoaceticus/baumannii complex</taxon>
    </lineage>
</organism>
<evidence type="ECO:0000313" key="1">
    <source>
        <dbReference type="EMBL" id="MQZ84191.1"/>
    </source>
</evidence>
<sequence>MLVFGYIETLDVIDSNGDKSQLEKCRIDSNEAVYTQGDLEGIHIGNMLIRTYSDGFTERFKIIGISGPTLIPGVKKIEVVEV</sequence>
<accession>A0A6A8BZC5</accession>
<protein>
    <recommendedName>
        <fullName evidence="2">Bacteriophage protein</fullName>
    </recommendedName>
</protein>
<dbReference type="EMBL" id="VYSM01000014">
    <property type="protein sequence ID" value="MQZ84191.1"/>
    <property type="molecule type" value="Genomic_DNA"/>
</dbReference>
<dbReference type="AlphaFoldDB" id="A0A6A8BZC5"/>
<name>A0A6A8BZC5_ACIBA</name>